<dbReference type="AlphaFoldDB" id="D7G6H9"/>
<name>D7G6H9_ECTSI</name>
<dbReference type="EMBL" id="FN649728">
    <property type="protein sequence ID" value="CBJ27564.1"/>
    <property type="molecule type" value="Genomic_DNA"/>
</dbReference>
<organism evidence="1 2">
    <name type="scientific">Ectocarpus siliculosus</name>
    <name type="common">Brown alga</name>
    <name type="synonym">Conferva siliculosa</name>
    <dbReference type="NCBI Taxonomy" id="2880"/>
    <lineage>
        <taxon>Eukaryota</taxon>
        <taxon>Sar</taxon>
        <taxon>Stramenopiles</taxon>
        <taxon>Ochrophyta</taxon>
        <taxon>PX clade</taxon>
        <taxon>Phaeophyceae</taxon>
        <taxon>Ectocarpales</taxon>
        <taxon>Ectocarpaceae</taxon>
        <taxon>Ectocarpus</taxon>
    </lineage>
</organism>
<proteinExistence type="predicted"/>
<dbReference type="InParanoid" id="D7G6H9"/>
<protein>
    <submittedName>
        <fullName evidence="1">Uncharacterized protein</fullName>
    </submittedName>
</protein>
<dbReference type="EMBL" id="FN648981">
    <property type="protein sequence ID" value="CBJ27564.1"/>
    <property type="molecule type" value="Genomic_DNA"/>
</dbReference>
<accession>D7G6H9</accession>
<keyword evidence="2" id="KW-1185">Reference proteome</keyword>
<evidence type="ECO:0000313" key="1">
    <source>
        <dbReference type="EMBL" id="CBJ27564.1"/>
    </source>
</evidence>
<evidence type="ECO:0000313" key="2">
    <source>
        <dbReference type="Proteomes" id="UP000002630"/>
    </source>
</evidence>
<sequence>MAASECLVGCMLQGISPFDEDNEVVWDDREACDSTTIGCEVYEEPLVGQFECDDNDFNDLSSSSSLEECSWAGVVRQAVEMFPAISTGISPFDEDNEVVWDDREACDSTTIGCEGISPFDEDNEVVWDDREACDSTTIGCEGISPFDEDNEVVWDDREACDSTTIGCELGGRCSPGG</sequence>
<reference evidence="1 2" key="1">
    <citation type="journal article" date="2010" name="Nature">
        <title>The Ectocarpus genome and the independent evolution of multicellularity in brown algae.</title>
        <authorList>
            <person name="Cock J.M."/>
            <person name="Sterck L."/>
            <person name="Rouze P."/>
            <person name="Scornet D."/>
            <person name="Allen A.E."/>
            <person name="Amoutzias G."/>
            <person name="Anthouard V."/>
            <person name="Artiguenave F."/>
            <person name="Aury J.M."/>
            <person name="Badger J.H."/>
            <person name="Beszteri B."/>
            <person name="Billiau K."/>
            <person name="Bonnet E."/>
            <person name="Bothwell J.H."/>
            <person name="Bowler C."/>
            <person name="Boyen C."/>
            <person name="Brownlee C."/>
            <person name="Carrano C.J."/>
            <person name="Charrier B."/>
            <person name="Cho G.Y."/>
            <person name="Coelho S.M."/>
            <person name="Collen J."/>
            <person name="Corre E."/>
            <person name="Da Silva C."/>
            <person name="Delage L."/>
            <person name="Delaroque N."/>
            <person name="Dittami S.M."/>
            <person name="Doulbeau S."/>
            <person name="Elias M."/>
            <person name="Farnham G."/>
            <person name="Gachon C.M."/>
            <person name="Gschloessl B."/>
            <person name="Heesch S."/>
            <person name="Jabbari K."/>
            <person name="Jubin C."/>
            <person name="Kawai H."/>
            <person name="Kimura K."/>
            <person name="Kloareg B."/>
            <person name="Kupper F.C."/>
            <person name="Lang D."/>
            <person name="Le Bail A."/>
            <person name="Leblanc C."/>
            <person name="Lerouge P."/>
            <person name="Lohr M."/>
            <person name="Lopez P.J."/>
            <person name="Martens C."/>
            <person name="Maumus F."/>
            <person name="Michel G."/>
            <person name="Miranda-Saavedra D."/>
            <person name="Morales J."/>
            <person name="Moreau H."/>
            <person name="Motomura T."/>
            <person name="Nagasato C."/>
            <person name="Napoli C.A."/>
            <person name="Nelson D.R."/>
            <person name="Nyvall-Collen P."/>
            <person name="Peters A.F."/>
            <person name="Pommier C."/>
            <person name="Potin P."/>
            <person name="Poulain J."/>
            <person name="Quesneville H."/>
            <person name="Read B."/>
            <person name="Rensing S.A."/>
            <person name="Ritter A."/>
            <person name="Rousvoal S."/>
            <person name="Samanta M."/>
            <person name="Samson G."/>
            <person name="Schroeder D.C."/>
            <person name="Segurens B."/>
            <person name="Strittmatter M."/>
            <person name="Tonon T."/>
            <person name="Tregear J.W."/>
            <person name="Valentin K."/>
            <person name="von Dassow P."/>
            <person name="Yamagishi T."/>
            <person name="Van de Peer Y."/>
            <person name="Wincker P."/>
        </authorList>
    </citation>
    <scope>NUCLEOTIDE SEQUENCE [LARGE SCALE GENOMIC DNA]</scope>
    <source>
        <strain evidence="2">Ec32 / CCAP1310/4</strain>
    </source>
</reference>
<gene>
    <name evidence="1" type="ORF">Esi_0075_0025</name>
</gene>
<dbReference type="Proteomes" id="UP000002630">
    <property type="component" value="Linkage Group LG03"/>
</dbReference>